<keyword evidence="2" id="KW-1185">Reference proteome</keyword>
<sequence length="110" mass="13039">MIDMKTNKNKRISNKPTDSFTMVHQETILNKAEFNRFLNWVSAEYELYLQDNEKGLTVYFPGICLQIFEKSYENNLLNFEISIKSKYEKNGVQISRQVLSILNHLKHFIC</sequence>
<name>A0A918R4G2_9FLAO</name>
<dbReference type="AlphaFoldDB" id="A0A918R4G2"/>
<dbReference type="Proteomes" id="UP000636004">
    <property type="component" value="Unassembled WGS sequence"/>
</dbReference>
<evidence type="ECO:0000313" key="1">
    <source>
        <dbReference type="EMBL" id="GGZ85777.1"/>
    </source>
</evidence>
<gene>
    <name evidence="1" type="ORF">GCM10007028_25060</name>
</gene>
<protein>
    <submittedName>
        <fullName evidence="1">Uncharacterized protein</fullName>
    </submittedName>
</protein>
<proteinExistence type="predicted"/>
<comment type="caution">
    <text evidence="1">The sequence shown here is derived from an EMBL/GenBank/DDBJ whole genome shotgun (WGS) entry which is preliminary data.</text>
</comment>
<dbReference type="EMBL" id="BMWZ01000005">
    <property type="protein sequence ID" value="GGZ85777.1"/>
    <property type="molecule type" value="Genomic_DNA"/>
</dbReference>
<accession>A0A918R4G2</accession>
<reference evidence="1" key="2">
    <citation type="submission" date="2020-09" db="EMBL/GenBank/DDBJ databases">
        <authorList>
            <person name="Sun Q."/>
            <person name="Kim S."/>
        </authorList>
    </citation>
    <scope>NUCLEOTIDE SEQUENCE</scope>
    <source>
        <strain evidence="1">KCTC 12710</strain>
    </source>
</reference>
<organism evidence="1 2">
    <name type="scientific">Algibacter mikhailovii</name>
    <dbReference type="NCBI Taxonomy" id="425498"/>
    <lineage>
        <taxon>Bacteria</taxon>
        <taxon>Pseudomonadati</taxon>
        <taxon>Bacteroidota</taxon>
        <taxon>Flavobacteriia</taxon>
        <taxon>Flavobacteriales</taxon>
        <taxon>Flavobacteriaceae</taxon>
        <taxon>Algibacter</taxon>
    </lineage>
</organism>
<evidence type="ECO:0000313" key="2">
    <source>
        <dbReference type="Proteomes" id="UP000636004"/>
    </source>
</evidence>
<reference evidence="1" key="1">
    <citation type="journal article" date="2014" name="Int. J. Syst. Evol. Microbiol.">
        <title>Complete genome sequence of Corynebacterium casei LMG S-19264T (=DSM 44701T), isolated from a smear-ripened cheese.</title>
        <authorList>
            <consortium name="US DOE Joint Genome Institute (JGI-PGF)"/>
            <person name="Walter F."/>
            <person name="Albersmeier A."/>
            <person name="Kalinowski J."/>
            <person name="Ruckert C."/>
        </authorList>
    </citation>
    <scope>NUCLEOTIDE SEQUENCE</scope>
    <source>
        <strain evidence="1">KCTC 12710</strain>
    </source>
</reference>